<dbReference type="SUPFAM" id="SSF52075">
    <property type="entry name" value="Outer arm dynein light chain 1"/>
    <property type="match status" value="1"/>
</dbReference>
<evidence type="ECO:0000256" key="1">
    <source>
        <dbReference type="SAM" id="Coils"/>
    </source>
</evidence>
<accession>C3ZFA7</accession>
<dbReference type="InterPro" id="IPR032675">
    <property type="entry name" value="LRR_dom_sf"/>
</dbReference>
<dbReference type="Gene3D" id="3.80.10.10">
    <property type="entry name" value="Ribonuclease Inhibitor"/>
    <property type="match status" value="1"/>
</dbReference>
<feature type="coiled-coil region" evidence="1">
    <location>
        <begin position="68"/>
        <end position="95"/>
    </location>
</feature>
<name>C3ZFA7_BRAFL</name>
<organism>
    <name type="scientific">Branchiostoma floridae</name>
    <name type="common">Florida lancelet</name>
    <name type="synonym">Amphioxus</name>
    <dbReference type="NCBI Taxonomy" id="7739"/>
    <lineage>
        <taxon>Eukaryota</taxon>
        <taxon>Metazoa</taxon>
        <taxon>Chordata</taxon>
        <taxon>Cephalochordata</taxon>
        <taxon>Leptocardii</taxon>
        <taxon>Amphioxiformes</taxon>
        <taxon>Branchiostomatidae</taxon>
        <taxon>Branchiostoma</taxon>
    </lineage>
</organism>
<dbReference type="AlphaFoldDB" id="C3ZFA7"/>
<dbReference type="eggNOG" id="KOG0532">
    <property type="taxonomic scope" value="Eukaryota"/>
</dbReference>
<dbReference type="InParanoid" id="C3ZFA7"/>
<sequence length="104" mass="12169">VSTELCQLRITRLDISCNKVTSLPACYRHLQTLCEFILDNNPLMSPPAQVRMSVDPSDEFRLRQEALAARTRHEAQLARRRYEEERQRTKQLQKDAVLNFVKVL</sequence>
<evidence type="ECO:0000313" key="2">
    <source>
        <dbReference type="EMBL" id="EEN49413.1"/>
    </source>
</evidence>
<reference evidence="2" key="1">
    <citation type="journal article" date="2008" name="Nature">
        <title>The amphioxus genome and the evolution of the chordate karyotype.</title>
        <authorList>
            <consortium name="US DOE Joint Genome Institute (JGI-PGF)"/>
            <person name="Putnam N.H."/>
            <person name="Butts T."/>
            <person name="Ferrier D.E.K."/>
            <person name="Furlong R.F."/>
            <person name="Hellsten U."/>
            <person name="Kawashima T."/>
            <person name="Robinson-Rechavi M."/>
            <person name="Shoguchi E."/>
            <person name="Terry A."/>
            <person name="Yu J.-K."/>
            <person name="Benito-Gutierrez E.L."/>
            <person name="Dubchak I."/>
            <person name="Garcia-Fernandez J."/>
            <person name="Gibson-Brown J.J."/>
            <person name="Grigoriev I.V."/>
            <person name="Horton A.C."/>
            <person name="de Jong P.J."/>
            <person name="Jurka J."/>
            <person name="Kapitonov V.V."/>
            <person name="Kohara Y."/>
            <person name="Kuroki Y."/>
            <person name="Lindquist E."/>
            <person name="Lucas S."/>
            <person name="Osoegawa K."/>
            <person name="Pennacchio L.A."/>
            <person name="Salamov A.A."/>
            <person name="Satou Y."/>
            <person name="Sauka-Spengler T."/>
            <person name="Schmutz J."/>
            <person name="Shin-I T."/>
            <person name="Toyoda A."/>
            <person name="Bronner-Fraser M."/>
            <person name="Fujiyama A."/>
            <person name="Holland L.Z."/>
            <person name="Holland P.W.H."/>
            <person name="Satoh N."/>
            <person name="Rokhsar D.S."/>
        </authorList>
    </citation>
    <scope>NUCLEOTIDE SEQUENCE [LARGE SCALE GENOMIC DNA]</scope>
    <source>
        <strain evidence="2">S238N-H82</strain>
        <tissue evidence="2">Testes</tissue>
    </source>
</reference>
<dbReference type="EMBL" id="GG666612">
    <property type="protein sequence ID" value="EEN49413.1"/>
    <property type="molecule type" value="Genomic_DNA"/>
</dbReference>
<proteinExistence type="predicted"/>
<dbReference type="STRING" id="7739.C3ZFA7"/>
<gene>
    <name evidence="2" type="ORF">BRAFLDRAFT_206558</name>
</gene>
<keyword evidence="1" id="KW-0175">Coiled coil</keyword>
<protein>
    <submittedName>
        <fullName evidence="2">Uncharacterized protein</fullName>
    </submittedName>
</protein>
<feature type="non-terminal residue" evidence="2">
    <location>
        <position position="1"/>
    </location>
</feature>